<evidence type="ECO:0000313" key="2">
    <source>
        <dbReference type="Proteomes" id="UP001154114"/>
    </source>
</evidence>
<dbReference type="EMBL" id="LR824013">
    <property type="protein sequence ID" value="CAD0199443.1"/>
    <property type="molecule type" value="Genomic_DNA"/>
</dbReference>
<keyword evidence="2" id="KW-1185">Reference proteome</keyword>
<accession>A0A9N8KSA1</accession>
<evidence type="ECO:0000313" key="1">
    <source>
        <dbReference type="EMBL" id="CAD0199443.1"/>
    </source>
</evidence>
<proteinExistence type="predicted"/>
<name>A0A9N8KSA1_CHRIL</name>
<organism evidence="1 2">
    <name type="scientific">Chrysodeixis includens</name>
    <name type="common">Soybean looper</name>
    <name type="synonym">Pseudoplusia includens</name>
    <dbReference type="NCBI Taxonomy" id="689277"/>
    <lineage>
        <taxon>Eukaryota</taxon>
        <taxon>Metazoa</taxon>
        <taxon>Ecdysozoa</taxon>
        <taxon>Arthropoda</taxon>
        <taxon>Hexapoda</taxon>
        <taxon>Insecta</taxon>
        <taxon>Pterygota</taxon>
        <taxon>Neoptera</taxon>
        <taxon>Endopterygota</taxon>
        <taxon>Lepidoptera</taxon>
        <taxon>Glossata</taxon>
        <taxon>Ditrysia</taxon>
        <taxon>Noctuoidea</taxon>
        <taxon>Noctuidae</taxon>
        <taxon>Plusiinae</taxon>
        <taxon>Chrysodeixis</taxon>
    </lineage>
</organism>
<dbReference type="AlphaFoldDB" id="A0A9N8KSA1"/>
<gene>
    <name evidence="1" type="ORF">CINC_LOCUS1138</name>
</gene>
<dbReference type="Proteomes" id="UP001154114">
    <property type="component" value="Chromosome 10"/>
</dbReference>
<sequence>MINETINNSARGQDGTSRRRSFRISIVAPAAPPPSLSAPRRAGQCYGFVSRSSPINCREAARMGETEKCPPREALVTFIGRVAAALRARVLPRRDRVCTAPSAAPAASRCRTPWLMYDYTPTLLRHHCVYVGYNHYMY</sequence>
<protein>
    <submittedName>
        <fullName evidence="1">Uncharacterized protein</fullName>
    </submittedName>
</protein>
<reference evidence="1" key="1">
    <citation type="submission" date="2021-12" db="EMBL/GenBank/DDBJ databases">
        <authorList>
            <person name="King R."/>
        </authorList>
    </citation>
    <scope>NUCLEOTIDE SEQUENCE</scope>
</reference>